<dbReference type="InterPro" id="IPR001501">
    <property type="entry name" value="Ni-dep_hyd_lsu"/>
</dbReference>
<feature type="binding site" evidence="5">
    <location>
        <position position="73"/>
    </location>
    <ligand>
        <name>Mg(2+)</name>
        <dbReference type="ChEBI" id="CHEBI:18420"/>
    </ligand>
</feature>
<dbReference type="InterPro" id="IPR029014">
    <property type="entry name" value="NiFe-Hase_large"/>
</dbReference>
<comment type="cofactor">
    <cofactor evidence="5">
        <name>Ni(2+)</name>
        <dbReference type="ChEBI" id="CHEBI:49786"/>
    </cofactor>
</comment>
<evidence type="ECO:0000256" key="5">
    <source>
        <dbReference type="PIRSR" id="PIRSR601501-1"/>
    </source>
</evidence>
<feature type="binding site" evidence="5">
    <location>
        <position position="580"/>
    </location>
    <ligand>
        <name>Ni(2+)</name>
        <dbReference type="ChEBI" id="CHEBI:49786"/>
    </ligand>
</feature>
<reference evidence="6 7" key="1">
    <citation type="journal article" date="2015" name="Genome Announc.">
        <title>Draft Genome Sequences of Marine Isolates of Thalassomonas viridans and Thalassomonas actiniarum.</title>
        <authorList>
            <person name="Olonade I."/>
            <person name="van Zyl L.J."/>
            <person name="Trindade M."/>
        </authorList>
    </citation>
    <scope>NUCLEOTIDE SEQUENCE [LARGE SCALE GENOMIC DNA]</scope>
    <source>
        <strain evidence="6 7">A5K-106</strain>
    </source>
</reference>
<evidence type="ECO:0000313" key="7">
    <source>
        <dbReference type="Proteomes" id="UP000032568"/>
    </source>
</evidence>
<dbReference type="InterPro" id="IPR050867">
    <property type="entry name" value="NiFe/NiFeSe_hydrgnase_LSU"/>
</dbReference>
<dbReference type="Proteomes" id="UP000032568">
    <property type="component" value="Chromosome"/>
</dbReference>
<feature type="binding site" evidence="5">
    <location>
        <position position="586"/>
    </location>
    <ligand>
        <name>Mg(2+)</name>
        <dbReference type="ChEBI" id="CHEBI:18420"/>
    </ligand>
</feature>
<dbReference type="PANTHER" id="PTHR42958">
    <property type="entry name" value="HYDROGENASE-2 LARGE CHAIN"/>
    <property type="match status" value="1"/>
</dbReference>
<dbReference type="AlphaFoldDB" id="A0AAE9YV76"/>
<keyword evidence="5" id="KW-0533">Nickel</keyword>
<sequence length="606" mass="67282">MGTEEATSSEVKAAGVSPELMGLIGERKRAELSPSLDVSKRFGGSLAVYCRTDIKNKTVLEAATMSTPFKGYESLLPGRDLQDVGRVSSMASGICGGVHATASALCLEMALALTPPALGIVLRNLLLSCQYLNDNCMHLFVLAGPDYSQQVIENTNPEIWQRARQASSRSSHIHGYKTVADIMLALNRGQGNLYKQAMKMTSLARQAYTLLGGKYPHSESIIPGGVSINISSEQLNQFKVLIQSFAEYSQQSAAIWDDIFDFMLEVEPQYEEMGKSAVALLDFGQWDHPEHYDASYKNCDHWGQKRWSTPAAIIDGKLVCERLSKLNAGMEEFLDYSFQTRASLSKEELIKQDPLGNPISAFHPWNKKIQATKKINPQAYSWGSSLTWQGRGFEVGAYSRLYLTALAQKIPHSQYLTATGVSLDFALPTAKSSTLAFQWKIPKVWNAFERNRARAYALAFSFSVIQENIDIAQKLISSGETQTHVPIKNNGVEGRQLGVGLWGASRGFLAHWAVLDDKVIDNYQIAIPSRINVGTRTSKNELSPLEKALINTPIIESRFNDIEEFKGIDIQRTIQSFDPCMRCSAHISIEGRDLIINRDIDTDFPF</sequence>
<dbReference type="SUPFAM" id="SSF56762">
    <property type="entry name" value="HydB/Nqo4-like"/>
    <property type="match status" value="1"/>
</dbReference>
<evidence type="ECO:0000313" key="6">
    <source>
        <dbReference type="EMBL" id="WDE00969.1"/>
    </source>
</evidence>
<name>A0AAE9YV76_9GAMM</name>
<feature type="binding site" evidence="5">
    <location>
        <position position="95"/>
    </location>
    <ligand>
        <name>Ni(2+)</name>
        <dbReference type="ChEBI" id="CHEBI:49786"/>
    </ligand>
</feature>
<evidence type="ECO:0000256" key="1">
    <source>
        <dbReference type="ARBA" id="ARBA00037655"/>
    </source>
</evidence>
<reference evidence="6 7" key="2">
    <citation type="journal article" date="2022" name="Mar. Drugs">
        <title>Bioassay-Guided Fractionation Leads to the Detection of Cholic Acid Generated by the Rare Thalassomonas sp.</title>
        <authorList>
            <person name="Pheiffer F."/>
            <person name="Schneider Y.K."/>
            <person name="Hansen E.H."/>
            <person name="Andersen J.H."/>
            <person name="Isaksson J."/>
            <person name="Busche T."/>
            <person name="R C."/>
            <person name="Kalinowski J."/>
            <person name="Zyl L.V."/>
            <person name="Trindade M."/>
        </authorList>
    </citation>
    <scope>NUCLEOTIDE SEQUENCE [LARGE SCALE GENOMIC DNA]</scope>
    <source>
        <strain evidence="6 7">A5K-106</strain>
    </source>
</reference>
<keyword evidence="7" id="KW-1185">Reference proteome</keyword>
<accession>A0AAE9YV76</accession>
<proteinExistence type="predicted"/>
<dbReference type="GO" id="GO:0016151">
    <property type="term" value="F:nickel cation binding"/>
    <property type="evidence" value="ECO:0007669"/>
    <property type="project" value="InterPro"/>
</dbReference>
<protein>
    <recommendedName>
        <fullName evidence="2">Uptake hydrogenase large subunit</fullName>
    </recommendedName>
    <alternativeName>
        <fullName evidence="4">Hydrogenlyase</fullName>
    </alternativeName>
    <alternativeName>
        <fullName evidence="3">Membrane-bound hydrogenase large subunit</fullName>
    </alternativeName>
</protein>
<keyword evidence="5" id="KW-0479">Metal-binding</keyword>
<gene>
    <name evidence="6" type="ORF">SG35_010250</name>
</gene>
<feature type="binding site" evidence="5">
    <location>
        <position position="583"/>
    </location>
    <ligand>
        <name>Fe cation</name>
        <dbReference type="ChEBI" id="CHEBI:24875"/>
    </ligand>
</feature>
<keyword evidence="5" id="KW-0408">Iron</keyword>
<evidence type="ECO:0000256" key="3">
    <source>
        <dbReference type="ARBA" id="ARBA00041237"/>
    </source>
</evidence>
<dbReference type="EMBL" id="CP059735">
    <property type="protein sequence ID" value="WDE00969.1"/>
    <property type="molecule type" value="Genomic_DNA"/>
</dbReference>
<dbReference type="Pfam" id="PF00374">
    <property type="entry name" value="NiFeSe_Hases"/>
    <property type="match status" value="2"/>
</dbReference>
<keyword evidence="5" id="KW-0460">Magnesium</keyword>
<dbReference type="PANTHER" id="PTHR42958:SF2">
    <property type="entry name" value="UPTAKE HYDROGENASE LARGE SUBUNIT"/>
    <property type="match status" value="1"/>
</dbReference>
<evidence type="ECO:0000256" key="4">
    <source>
        <dbReference type="ARBA" id="ARBA00042683"/>
    </source>
</evidence>
<evidence type="ECO:0000256" key="2">
    <source>
        <dbReference type="ARBA" id="ARBA00040803"/>
    </source>
</evidence>
<feature type="binding site" evidence="5">
    <location>
        <position position="525"/>
    </location>
    <ligand>
        <name>Mg(2+)</name>
        <dbReference type="ChEBI" id="CHEBI:18420"/>
    </ligand>
</feature>
<organism evidence="6 7">
    <name type="scientific">Thalassomonas actiniarum</name>
    <dbReference type="NCBI Taxonomy" id="485447"/>
    <lineage>
        <taxon>Bacteria</taxon>
        <taxon>Pseudomonadati</taxon>
        <taxon>Pseudomonadota</taxon>
        <taxon>Gammaproteobacteria</taxon>
        <taxon>Alteromonadales</taxon>
        <taxon>Colwelliaceae</taxon>
        <taxon>Thalassomonas</taxon>
    </lineage>
</organism>
<dbReference type="KEGG" id="tact:SG35_010250"/>
<comment type="cofactor">
    <cofactor evidence="5">
        <name>Fe cation</name>
        <dbReference type="ChEBI" id="CHEBI:24875"/>
    </cofactor>
</comment>
<dbReference type="RefSeq" id="WP_053043492.1">
    <property type="nucleotide sequence ID" value="NZ_CP059735.1"/>
</dbReference>
<feature type="binding site" evidence="5">
    <location>
        <position position="95"/>
    </location>
    <ligand>
        <name>Fe cation</name>
        <dbReference type="ChEBI" id="CHEBI:24875"/>
    </ligand>
</feature>
<dbReference type="Gene3D" id="1.10.645.10">
    <property type="entry name" value="Cytochrome-c3 Hydrogenase, chain B"/>
    <property type="match status" value="1"/>
</dbReference>
<comment type="function">
    <text evidence="1">This enzyme recycles the H(2) produced by nitrogenase to increase the production of ATP and to protect nitrogenase against inhibition or damage by O(2) under carbon- or phosphate-limited conditions.</text>
</comment>